<protein>
    <recommendedName>
        <fullName evidence="2">Sox developmental protein N-terminal domain-containing protein</fullName>
    </recommendedName>
</protein>
<comment type="caution">
    <text evidence="3">The sequence shown here is derived from an EMBL/GenBank/DDBJ whole genome shotgun (WGS) entry which is preliminary data.</text>
</comment>
<sequence>MENKIFADIKLPDNSEQKPKNILMERKGSHGESSSPRELPVVTITVANMTGIPGQTGAPKCLTEAKRPLLGKAEINEAVTKVLQGYNWSLVHSPTKKTNKEK</sequence>
<evidence type="ECO:0000259" key="2">
    <source>
        <dbReference type="Pfam" id="PF12444"/>
    </source>
</evidence>
<dbReference type="Proteomes" id="UP001372834">
    <property type="component" value="Unassembled WGS sequence"/>
</dbReference>
<dbReference type="InterPro" id="IPR022151">
    <property type="entry name" value="Sox_N"/>
</dbReference>
<dbReference type="EMBL" id="JAWJWE010000007">
    <property type="protein sequence ID" value="KAK6632754.1"/>
    <property type="molecule type" value="Genomic_DNA"/>
</dbReference>
<dbReference type="AlphaFoldDB" id="A0AAN8PI37"/>
<accession>A0AAN8PI37</accession>
<feature type="compositionally biased region" description="Basic and acidic residues" evidence="1">
    <location>
        <begin position="1"/>
        <end position="30"/>
    </location>
</feature>
<reference evidence="3 4" key="1">
    <citation type="submission" date="2023-10" db="EMBL/GenBank/DDBJ databases">
        <title>Genomes of two closely related lineages of the louse Polyplax serrata with different host specificities.</title>
        <authorList>
            <person name="Martinu J."/>
            <person name="Tarabai H."/>
            <person name="Stefka J."/>
            <person name="Hypsa V."/>
        </authorList>
    </citation>
    <scope>NUCLEOTIDE SEQUENCE [LARGE SCALE GENOMIC DNA]</scope>
    <source>
        <strain evidence="3">HR10_N</strain>
    </source>
</reference>
<feature type="region of interest" description="Disordered" evidence="1">
    <location>
        <begin position="1"/>
        <end position="38"/>
    </location>
</feature>
<evidence type="ECO:0000313" key="3">
    <source>
        <dbReference type="EMBL" id="KAK6632754.1"/>
    </source>
</evidence>
<evidence type="ECO:0000313" key="4">
    <source>
        <dbReference type="Proteomes" id="UP001372834"/>
    </source>
</evidence>
<name>A0AAN8PI37_POLSC</name>
<evidence type="ECO:0000256" key="1">
    <source>
        <dbReference type="SAM" id="MobiDB-lite"/>
    </source>
</evidence>
<dbReference type="Pfam" id="PF12444">
    <property type="entry name" value="Sox_N"/>
    <property type="match status" value="1"/>
</dbReference>
<feature type="domain" description="Sox developmental protein N-terminal" evidence="2">
    <location>
        <begin position="74"/>
        <end position="94"/>
    </location>
</feature>
<gene>
    <name evidence="3" type="ORF">RUM43_013524</name>
</gene>
<organism evidence="3 4">
    <name type="scientific">Polyplax serrata</name>
    <name type="common">Common mouse louse</name>
    <dbReference type="NCBI Taxonomy" id="468196"/>
    <lineage>
        <taxon>Eukaryota</taxon>
        <taxon>Metazoa</taxon>
        <taxon>Ecdysozoa</taxon>
        <taxon>Arthropoda</taxon>
        <taxon>Hexapoda</taxon>
        <taxon>Insecta</taxon>
        <taxon>Pterygota</taxon>
        <taxon>Neoptera</taxon>
        <taxon>Paraneoptera</taxon>
        <taxon>Psocodea</taxon>
        <taxon>Troctomorpha</taxon>
        <taxon>Phthiraptera</taxon>
        <taxon>Anoplura</taxon>
        <taxon>Polyplacidae</taxon>
        <taxon>Polyplax</taxon>
    </lineage>
</organism>
<proteinExistence type="predicted"/>